<dbReference type="Pfam" id="PF01344">
    <property type="entry name" value="Kelch_1"/>
    <property type="match status" value="2"/>
</dbReference>
<evidence type="ECO:0000313" key="5">
    <source>
        <dbReference type="EnsemblPlants" id="KEH25449"/>
    </source>
</evidence>
<proteinExistence type="predicted"/>
<dbReference type="EMBL" id="CM001222">
    <property type="protein sequence ID" value="KEH25449.1"/>
    <property type="molecule type" value="Genomic_DNA"/>
</dbReference>
<accession>A0A072U6S3</accession>
<dbReference type="GO" id="GO:0005829">
    <property type="term" value="C:cytosol"/>
    <property type="evidence" value="ECO:0000318"/>
    <property type="project" value="GO_Central"/>
</dbReference>
<evidence type="ECO:0000256" key="2">
    <source>
        <dbReference type="ARBA" id="ARBA00022737"/>
    </source>
</evidence>
<dbReference type="EMBL" id="PSQE01000006">
    <property type="protein sequence ID" value="RHN50625.1"/>
    <property type="molecule type" value="Genomic_DNA"/>
</dbReference>
<keyword evidence="1" id="KW-0880">Kelch repeat</keyword>
<dbReference type="Proteomes" id="UP000002051">
    <property type="component" value="Chromosome 6"/>
</dbReference>
<evidence type="ECO:0000256" key="1">
    <source>
        <dbReference type="ARBA" id="ARBA00022441"/>
    </source>
</evidence>
<gene>
    <name evidence="5" type="primary">25495724</name>
    <name evidence="3" type="ordered locus">MTR_6g023805</name>
    <name evidence="4" type="ORF">MtrunA17_Chr6g0459491</name>
</gene>
<dbReference type="SMART" id="SM00612">
    <property type="entry name" value="Kelch"/>
    <property type="match status" value="3"/>
</dbReference>
<dbReference type="SUPFAM" id="SSF117281">
    <property type="entry name" value="Kelch motif"/>
    <property type="match status" value="1"/>
</dbReference>
<evidence type="ECO:0000313" key="4">
    <source>
        <dbReference type="EMBL" id="RHN50625.1"/>
    </source>
</evidence>
<dbReference type="InterPro" id="IPR052439">
    <property type="entry name" value="F-box/Kelch-repeat"/>
</dbReference>
<reference evidence="5" key="3">
    <citation type="submission" date="2015-04" db="UniProtKB">
        <authorList>
            <consortium name="EnsemblPlants"/>
        </authorList>
    </citation>
    <scope>IDENTIFICATION</scope>
    <source>
        <strain evidence="5">cv. Jemalong A17</strain>
    </source>
</reference>
<dbReference type="Gene3D" id="2.120.10.80">
    <property type="entry name" value="Kelch-type beta propeller"/>
    <property type="match status" value="1"/>
</dbReference>
<dbReference type="HOGENOM" id="CLU_028510_0_0_1"/>
<protein>
    <submittedName>
        <fullName evidence="3">Kelch repeat F-box protein</fullName>
    </submittedName>
    <submittedName>
        <fullName evidence="4">Putative galactose oxidase, beta-propeller</fullName>
    </submittedName>
</protein>
<dbReference type="KEGG" id="mtr:25495724"/>
<evidence type="ECO:0000313" key="6">
    <source>
        <dbReference type="Proteomes" id="UP000002051"/>
    </source>
</evidence>
<sequence length="405" mass="45734">MSYSVSSKRSFIGSGIYRNSPNSSNENLRILQLSLSGDNGSSSGQEPQDADYVLLPLPCLSDELETMILARFPISKHWKMCCLNNKFLNLMKNGEIYKIRRMIGLKEPSVFMLASGGERNWCVFDGQFKSCRKLPIIPSDYIFENGEKESFSAGTHLFVSGMEIDGAVIWRYELTTNEWFKGPSMITPRCVFAKASCDNFAYVAGGLERKNCIEVLSMNQTCLNSAEKYNSENQTWQKLPNMNKKRKSCSGCYLDNKFYVIGGRDENNDDLTCGEFFDEKTNKWNLIPNMLKDIVLSSSRLPPLIAVVNNELYTLDASTNEVKVYMKDSNLWKKLGFVPVRADNQVGYGVAFKSLGNELLVICKTAMKIYKCFPHPDLEVLEWKKIVCGSGNLNSYIHNCAVMLA</sequence>
<dbReference type="InterPro" id="IPR015915">
    <property type="entry name" value="Kelch-typ_b-propeller"/>
</dbReference>
<dbReference type="PANTHER" id="PTHR46122:SF5">
    <property type="entry name" value="F-BOX DOMAIN-CONTAINING PROTEIN"/>
    <property type="match status" value="1"/>
</dbReference>
<dbReference type="SMR" id="A0A072U6S3"/>
<dbReference type="EnsemblPlants" id="KEH25449">
    <property type="protein sequence ID" value="KEH25449"/>
    <property type="gene ID" value="MTR_6g023805"/>
</dbReference>
<dbReference type="OrthoDB" id="191037at2759"/>
<dbReference type="PANTHER" id="PTHR46122">
    <property type="entry name" value="GALACTOSE OXIDASE/KELCH REPEAT PROTEIN-RELATED"/>
    <property type="match status" value="1"/>
</dbReference>
<keyword evidence="6" id="KW-1185">Reference proteome</keyword>
<dbReference type="STRING" id="3880.A0A072U6S3"/>
<dbReference type="InterPro" id="IPR006652">
    <property type="entry name" value="Kelch_1"/>
</dbReference>
<name>A0A072U6S3_MEDTR</name>
<dbReference type="Proteomes" id="UP000265566">
    <property type="component" value="Chromosome 6"/>
</dbReference>
<dbReference type="GO" id="GO:0005634">
    <property type="term" value="C:nucleus"/>
    <property type="evidence" value="ECO:0007669"/>
    <property type="project" value="UniProtKB-ARBA"/>
</dbReference>
<reference evidence="3 6" key="1">
    <citation type="journal article" date="2011" name="Nature">
        <title>The Medicago genome provides insight into the evolution of rhizobial symbioses.</title>
        <authorList>
            <person name="Young N.D."/>
            <person name="Debelle F."/>
            <person name="Oldroyd G.E."/>
            <person name="Geurts R."/>
            <person name="Cannon S.B."/>
            <person name="Udvardi M.K."/>
            <person name="Benedito V.A."/>
            <person name="Mayer K.F."/>
            <person name="Gouzy J."/>
            <person name="Schoof H."/>
            <person name="Van de Peer Y."/>
            <person name="Proost S."/>
            <person name="Cook D.R."/>
            <person name="Meyers B.C."/>
            <person name="Spannagl M."/>
            <person name="Cheung F."/>
            <person name="De Mita S."/>
            <person name="Krishnakumar V."/>
            <person name="Gundlach H."/>
            <person name="Zhou S."/>
            <person name="Mudge J."/>
            <person name="Bharti A.K."/>
            <person name="Murray J.D."/>
            <person name="Naoumkina M.A."/>
            <person name="Rosen B."/>
            <person name="Silverstein K.A."/>
            <person name="Tang H."/>
            <person name="Rombauts S."/>
            <person name="Zhao P.X."/>
            <person name="Zhou P."/>
            <person name="Barbe V."/>
            <person name="Bardou P."/>
            <person name="Bechner M."/>
            <person name="Bellec A."/>
            <person name="Berger A."/>
            <person name="Berges H."/>
            <person name="Bidwell S."/>
            <person name="Bisseling T."/>
            <person name="Choisne N."/>
            <person name="Couloux A."/>
            <person name="Denny R."/>
            <person name="Deshpande S."/>
            <person name="Dai X."/>
            <person name="Doyle J.J."/>
            <person name="Dudez A.M."/>
            <person name="Farmer A.D."/>
            <person name="Fouteau S."/>
            <person name="Franken C."/>
            <person name="Gibelin C."/>
            <person name="Gish J."/>
            <person name="Goldstein S."/>
            <person name="Gonzalez A.J."/>
            <person name="Green P.J."/>
            <person name="Hallab A."/>
            <person name="Hartog M."/>
            <person name="Hua A."/>
            <person name="Humphray S.J."/>
            <person name="Jeong D.H."/>
            <person name="Jing Y."/>
            <person name="Jocker A."/>
            <person name="Kenton S.M."/>
            <person name="Kim D.J."/>
            <person name="Klee K."/>
            <person name="Lai H."/>
            <person name="Lang C."/>
            <person name="Lin S."/>
            <person name="Macmil S.L."/>
            <person name="Magdelenat G."/>
            <person name="Matthews L."/>
            <person name="McCorrison J."/>
            <person name="Monaghan E.L."/>
            <person name="Mun J.H."/>
            <person name="Najar F.Z."/>
            <person name="Nicholson C."/>
            <person name="Noirot C."/>
            <person name="O'Bleness M."/>
            <person name="Paule C.R."/>
            <person name="Poulain J."/>
            <person name="Prion F."/>
            <person name="Qin B."/>
            <person name="Qu C."/>
            <person name="Retzel E.F."/>
            <person name="Riddle C."/>
            <person name="Sallet E."/>
            <person name="Samain S."/>
            <person name="Samson N."/>
            <person name="Sanders I."/>
            <person name="Saurat O."/>
            <person name="Scarpelli C."/>
            <person name="Schiex T."/>
            <person name="Segurens B."/>
            <person name="Severin A.J."/>
            <person name="Sherrier D.J."/>
            <person name="Shi R."/>
            <person name="Sims S."/>
            <person name="Singer S.R."/>
            <person name="Sinharoy S."/>
            <person name="Sterck L."/>
            <person name="Viollet A."/>
            <person name="Wang B.B."/>
            <person name="Wang K."/>
            <person name="Wang M."/>
            <person name="Wang X."/>
            <person name="Warfsmann J."/>
            <person name="Weissenbach J."/>
            <person name="White D.D."/>
            <person name="White J.D."/>
            <person name="Wiley G.B."/>
            <person name="Wincker P."/>
            <person name="Xing Y."/>
            <person name="Yang L."/>
            <person name="Yao Z."/>
            <person name="Ying F."/>
            <person name="Zhai J."/>
            <person name="Zhou L."/>
            <person name="Zuber A."/>
            <person name="Denarie J."/>
            <person name="Dixon R.A."/>
            <person name="May G.D."/>
            <person name="Schwartz D.C."/>
            <person name="Rogers J."/>
            <person name="Quetier F."/>
            <person name="Town C.D."/>
            <person name="Roe B.A."/>
        </authorList>
    </citation>
    <scope>NUCLEOTIDE SEQUENCE [LARGE SCALE GENOMIC DNA]</scope>
    <source>
        <strain evidence="3">A17</strain>
        <strain evidence="5 6">cv. Jemalong A17</strain>
    </source>
</reference>
<organism evidence="3 6">
    <name type="scientific">Medicago truncatula</name>
    <name type="common">Barrel medic</name>
    <name type="synonym">Medicago tribuloides</name>
    <dbReference type="NCBI Taxonomy" id="3880"/>
    <lineage>
        <taxon>Eukaryota</taxon>
        <taxon>Viridiplantae</taxon>
        <taxon>Streptophyta</taxon>
        <taxon>Embryophyta</taxon>
        <taxon>Tracheophyta</taxon>
        <taxon>Spermatophyta</taxon>
        <taxon>Magnoliopsida</taxon>
        <taxon>eudicotyledons</taxon>
        <taxon>Gunneridae</taxon>
        <taxon>Pentapetalae</taxon>
        <taxon>rosids</taxon>
        <taxon>fabids</taxon>
        <taxon>Fabales</taxon>
        <taxon>Fabaceae</taxon>
        <taxon>Papilionoideae</taxon>
        <taxon>50 kb inversion clade</taxon>
        <taxon>NPAAA clade</taxon>
        <taxon>Hologalegina</taxon>
        <taxon>IRL clade</taxon>
        <taxon>Trifolieae</taxon>
        <taxon>Medicago</taxon>
    </lineage>
</organism>
<keyword evidence="2" id="KW-0677">Repeat</keyword>
<reference evidence="4" key="4">
    <citation type="journal article" date="2018" name="Nat. Plants">
        <title>Whole-genome landscape of Medicago truncatula symbiotic genes.</title>
        <authorList>
            <person name="Pecrix Y."/>
            <person name="Gamas P."/>
            <person name="Carrere S."/>
        </authorList>
    </citation>
    <scope>NUCLEOTIDE SEQUENCE</scope>
    <source>
        <tissue evidence="4">Leaves</tissue>
    </source>
</reference>
<evidence type="ECO:0000313" key="3">
    <source>
        <dbReference type="EMBL" id="KEH25449.1"/>
    </source>
</evidence>
<dbReference type="AlphaFoldDB" id="A0A072U6S3"/>
<dbReference type="Gramene" id="rna34933">
    <property type="protein sequence ID" value="RHN50625.1"/>
    <property type="gene ID" value="gene34933"/>
</dbReference>
<reference evidence="3 6" key="2">
    <citation type="journal article" date="2014" name="BMC Genomics">
        <title>An improved genome release (version Mt4.0) for the model legume Medicago truncatula.</title>
        <authorList>
            <person name="Tang H."/>
            <person name="Krishnakumar V."/>
            <person name="Bidwell S."/>
            <person name="Rosen B."/>
            <person name="Chan A."/>
            <person name="Zhou S."/>
            <person name="Gentzbittel L."/>
            <person name="Childs K.L."/>
            <person name="Yandell M."/>
            <person name="Gundlach H."/>
            <person name="Mayer K.F."/>
            <person name="Schwartz D.C."/>
            <person name="Town C.D."/>
        </authorList>
    </citation>
    <scope>GENOME REANNOTATION</scope>
    <source>
        <strain evidence="3">A17</strain>
        <strain evidence="5 6">cv. Jemalong A17</strain>
    </source>
</reference>